<sequence>MGALILGLWAQIPYEVDPFLPLEDYAPAVPSSRTPFGTPSPAYWQNRADYQMEITLDPATHRIRGVARLTYTHQGPFPLCYLWLAIEPNYFSLRGYGHLSRNFLWEDFRRDMRRGEASRLELYARQLAGYLRTDFQLQEVALEEGTQSRPLPYRIEETWMEVALPRCLTAGERVVLRLAWSFTLNDATVEGRGGYLLTDRGPIYQVAQYYPRPALLNDIRGFEKMPYYGPSEFATEFGDYEVTIRLPRGYTVAATGRLLNPDQVLPPAQLARWKRVSTDSTTFIIPEAEAYAKVGSDTVAWRFRAENVRDFAFAASSQYIWEARYTQVPGAPGPTLLQSLYTPSVAPIWRHLALAAAEHTLHEYSRYTFPFPYPSMTVTYGAVYGMEYPMIVFCGRQQLEKDGSYSEQTRHSFISLVIHEVGHNFFPMVVCSDERRWMWLDEGLNTYLENLTKATFEPLIREKEASWEWKRVSQYLASGRSQPILAHPLAIREMAANAYLKVAIGLEALRTQILDPARMDTAFARYARAWAFKHPEPWDFFRAISSAVGQELGWFWRGWFLQTQPIDIAIDTVIVEQVQVDKVFRQVLLAEEEEALQRYLLSLAQDTLPRRYFVDKRPELQDKYVRQNRSKIQPALARERLREAEAAARKYLRQESRLYQVRVRFRNVGGMVWPLRVKISYEGGAASLWHFPAEVWAKEPSLVLKVFYTRGPLTRVEVEPGELSLDSNPTNNGYVVTAGD</sequence>
<dbReference type="AlphaFoldDB" id="H5SIG6"/>
<dbReference type="GO" id="GO:0008270">
    <property type="term" value="F:zinc ion binding"/>
    <property type="evidence" value="ECO:0007669"/>
    <property type="project" value="InterPro"/>
</dbReference>
<name>H5SIG6_9BACT</name>
<dbReference type="InterPro" id="IPR014782">
    <property type="entry name" value="Peptidase_M1_dom"/>
</dbReference>
<evidence type="ECO:0000313" key="2">
    <source>
        <dbReference type="EMBL" id="BAL55952.1"/>
    </source>
</evidence>
<dbReference type="PANTHER" id="PTHR11533">
    <property type="entry name" value="PROTEASE M1 ZINC METALLOPROTEASE"/>
    <property type="match status" value="1"/>
</dbReference>
<dbReference type="GO" id="GO:0070006">
    <property type="term" value="F:metalloaminopeptidase activity"/>
    <property type="evidence" value="ECO:0007669"/>
    <property type="project" value="TreeGrafter"/>
</dbReference>
<dbReference type="PANTHER" id="PTHR11533:SF174">
    <property type="entry name" value="PUROMYCIN-SENSITIVE AMINOPEPTIDASE-RELATED"/>
    <property type="match status" value="1"/>
</dbReference>
<dbReference type="Gene3D" id="1.10.390.10">
    <property type="entry name" value="Neutral Protease Domain 2"/>
    <property type="match status" value="1"/>
</dbReference>
<reference evidence="2" key="1">
    <citation type="journal article" date="2005" name="Environ. Microbiol.">
        <title>Genetic and functional properties of uncultivated thermophilic crenarchaeotes from a subsurface gold mine as revealed by analysis of genome fragments.</title>
        <authorList>
            <person name="Nunoura T."/>
            <person name="Hirayama H."/>
            <person name="Takami H."/>
            <person name="Oida H."/>
            <person name="Nishi S."/>
            <person name="Shimamura S."/>
            <person name="Suzuki Y."/>
            <person name="Inagaki F."/>
            <person name="Takai K."/>
            <person name="Nealson K.H."/>
            <person name="Horikoshi K."/>
        </authorList>
    </citation>
    <scope>NUCLEOTIDE SEQUENCE</scope>
</reference>
<dbReference type="GO" id="GO:0005615">
    <property type="term" value="C:extracellular space"/>
    <property type="evidence" value="ECO:0007669"/>
    <property type="project" value="TreeGrafter"/>
</dbReference>
<dbReference type="InterPro" id="IPR027268">
    <property type="entry name" value="Peptidase_M4/M1_CTD_sf"/>
</dbReference>
<keyword evidence="2" id="KW-0378">Hydrolase</keyword>
<dbReference type="GO" id="GO:0043171">
    <property type="term" value="P:peptide catabolic process"/>
    <property type="evidence" value="ECO:0007669"/>
    <property type="project" value="TreeGrafter"/>
</dbReference>
<keyword evidence="2" id="KW-0645">Protease</keyword>
<dbReference type="GO" id="GO:0016020">
    <property type="term" value="C:membrane"/>
    <property type="evidence" value="ECO:0007669"/>
    <property type="project" value="TreeGrafter"/>
</dbReference>
<dbReference type="GO" id="GO:0005737">
    <property type="term" value="C:cytoplasm"/>
    <property type="evidence" value="ECO:0007669"/>
    <property type="project" value="TreeGrafter"/>
</dbReference>
<dbReference type="GO" id="GO:0042277">
    <property type="term" value="F:peptide binding"/>
    <property type="evidence" value="ECO:0007669"/>
    <property type="project" value="TreeGrafter"/>
</dbReference>
<organism evidence="2">
    <name type="scientific">uncultured Bacteroidota bacterium</name>
    <dbReference type="NCBI Taxonomy" id="152509"/>
    <lineage>
        <taxon>Bacteria</taxon>
        <taxon>Pseudomonadati</taxon>
        <taxon>Bacteroidota</taxon>
        <taxon>environmental samples</taxon>
    </lineage>
</organism>
<dbReference type="SUPFAM" id="SSF55486">
    <property type="entry name" value="Metalloproteases ('zincins'), catalytic domain"/>
    <property type="match status" value="1"/>
</dbReference>
<keyword evidence="2" id="KW-0031">Aminopeptidase</keyword>
<dbReference type="EMBL" id="AP011733">
    <property type="protein sequence ID" value="BAL55952.1"/>
    <property type="molecule type" value="Genomic_DNA"/>
</dbReference>
<protein>
    <submittedName>
        <fullName evidence="2">Aminopeptidase</fullName>
    </submittedName>
</protein>
<reference evidence="2" key="2">
    <citation type="journal article" date="2012" name="PLoS ONE">
        <title>A Deeply Branching Thermophilic Bacterium with an Ancient Acetyl-CoA Pathway Dominates a Subsurface Ecosystem.</title>
        <authorList>
            <person name="Takami H."/>
            <person name="Noguchi H."/>
            <person name="Takaki Y."/>
            <person name="Uchiyama I."/>
            <person name="Toyoda A."/>
            <person name="Nishi S."/>
            <person name="Chee G.-J."/>
            <person name="Arai W."/>
            <person name="Nunoura T."/>
            <person name="Itoh T."/>
            <person name="Hattori M."/>
            <person name="Takai K."/>
        </authorList>
    </citation>
    <scope>NUCLEOTIDE SEQUENCE</scope>
</reference>
<feature type="domain" description="Peptidase M1 membrane alanine aminopeptidase" evidence="1">
    <location>
        <begin position="363"/>
        <end position="559"/>
    </location>
</feature>
<dbReference type="CDD" id="cd09604">
    <property type="entry name" value="M1_APN_like"/>
    <property type="match status" value="1"/>
</dbReference>
<dbReference type="InterPro" id="IPR050344">
    <property type="entry name" value="Peptidase_M1_aminopeptidases"/>
</dbReference>
<accession>H5SIG6</accession>
<dbReference type="Pfam" id="PF01433">
    <property type="entry name" value="Peptidase_M1"/>
    <property type="match status" value="1"/>
</dbReference>
<evidence type="ECO:0000259" key="1">
    <source>
        <dbReference type="Pfam" id="PF01433"/>
    </source>
</evidence>
<gene>
    <name evidence="2" type="ORF">HGMM_F32H02C25</name>
</gene>
<proteinExistence type="predicted"/>